<name>K0RAD9_THAOC</name>
<keyword evidence="3" id="KW-1185">Reference proteome</keyword>
<feature type="compositionally biased region" description="Polar residues" evidence="1">
    <location>
        <begin position="194"/>
        <end position="210"/>
    </location>
</feature>
<evidence type="ECO:0000313" key="3">
    <source>
        <dbReference type="Proteomes" id="UP000266841"/>
    </source>
</evidence>
<feature type="region of interest" description="Disordered" evidence="1">
    <location>
        <begin position="193"/>
        <end position="212"/>
    </location>
</feature>
<feature type="region of interest" description="Disordered" evidence="1">
    <location>
        <begin position="58"/>
        <end position="99"/>
    </location>
</feature>
<organism evidence="2 3">
    <name type="scientific">Thalassiosira oceanica</name>
    <name type="common">Marine diatom</name>
    <dbReference type="NCBI Taxonomy" id="159749"/>
    <lineage>
        <taxon>Eukaryota</taxon>
        <taxon>Sar</taxon>
        <taxon>Stramenopiles</taxon>
        <taxon>Ochrophyta</taxon>
        <taxon>Bacillariophyta</taxon>
        <taxon>Coscinodiscophyceae</taxon>
        <taxon>Thalassiosirophycidae</taxon>
        <taxon>Thalassiosirales</taxon>
        <taxon>Thalassiosiraceae</taxon>
        <taxon>Thalassiosira</taxon>
    </lineage>
</organism>
<dbReference type="AlphaFoldDB" id="K0RAD9"/>
<evidence type="ECO:0000256" key="1">
    <source>
        <dbReference type="SAM" id="MobiDB-lite"/>
    </source>
</evidence>
<feature type="non-terminal residue" evidence="2">
    <location>
        <position position="1"/>
    </location>
</feature>
<evidence type="ECO:0000313" key="2">
    <source>
        <dbReference type="EMBL" id="EJK49194.1"/>
    </source>
</evidence>
<sequence>DRAGFFETVKQVAATEVPVPTASPFRFEFSAEAADHNTTVLESYDFDLAKVIDDSGGDLCRAQSAKPHPRQPRQSPPAHPPPDGRYKRSDPPKKHENQHVTKLTRTDVKNGYAVPITAKGVRRFKDAEVHPAGLQHQNTTHGRLINEGGGKLQGRQWDVACCMDRPRNGHEAAVQTDLYILGLSENMVGAVTEAESNPPTGSSSTDLSPNQHHKIRSVPLSVDSKSIVNVSFAPPGPAHPSLRQGQGPDHLIILVVGSVGLSGPALSFLSHPDPRGSPTLQGAFRVVELEI</sequence>
<gene>
    <name evidence="2" type="ORF">THAOC_31959</name>
</gene>
<dbReference type="OrthoDB" id="55358at2759"/>
<dbReference type="Proteomes" id="UP000266841">
    <property type="component" value="Unassembled WGS sequence"/>
</dbReference>
<comment type="caution">
    <text evidence="2">The sequence shown here is derived from an EMBL/GenBank/DDBJ whole genome shotgun (WGS) entry which is preliminary data.</text>
</comment>
<dbReference type="EMBL" id="AGNL01045038">
    <property type="protein sequence ID" value="EJK49194.1"/>
    <property type="molecule type" value="Genomic_DNA"/>
</dbReference>
<reference evidence="2 3" key="1">
    <citation type="journal article" date="2012" name="Genome Biol.">
        <title>Genome and low-iron response of an oceanic diatom adapted to chronic iron limitation.</title>
        <authorList>
            <person name="Lommer M."/>
            <person name="Specht M."/>
            <person name="Roy A.S."/>
            <person name="Kraemer L."/>
            <person name="Andreson R."/>
            <person name="Gutowska M.A."/>
            <person name="Wolf J."/>
            <person name="Bergner S.V."/>
            <person name="Schilhabel M.B."/>
            <person name="Klostermeier U.C."/>
            <person name="Beiko R.G."/>
            <person name="Rosenstiel P."/>
            <person name="Hippler M."/>
            <person name="Laroche J."/>
        </authorList>
    </citation>
    <scope>NUCLEOTIDE SEQUENCE [LARGE SCALE GENOMIC DNA]</scope>
    <source>
        <strain evidence="2 3">CCMP1005</strain>
    </source>
</reference>
<accession>K0RAD9</accession>
<feature type="compositionally biased region" description="Basic and acidic residues" evidence="1">
    <location>
        <begin position="82"/>
        <end position="99"/>
    </location>
</feature>
<protein>
    <submittedName>
        <fullName evidence="2">Uncharacterized protein</fullName>
    </submittedName>
</protein>
<proteinExistence type="predicted"/>